<dbReference type="RefSeq" id="NP_001294266.1">
    <property type="nucleotide sequence ID" value="NM_001307337.1"/>
</dbReference>
<dbReference type="CTD" id="13192519"/>
<feature type="region of interest" description="Disordered" evidence="1">
    <location>
        <begin position="313"/>
        <end position="341"/>
    </location>
</feature>
<dbReference type="WormBase" id="Y54G2A.73a">
    <property type="protein sequence ID" value="CE48590"/>
    <property type="gene ID" value="WBGene00219425"/>
</dbReference>
<dbReference type="AGR" id="WB:WBGene00219425"/>
<name>U4PB43_CAEEL</name>
<reference evidence="2 3" key="1">
    <citation type="journal article" date="1998" name="Science">
        <title>Genome sequence of the nematode C. elegans: a platform for investigating biology.</title>
        <authorList>
            <consortium name="The C. elegans sequencing consortium"/>
            <person name="Sulson J.E."/>
            <person name="Waterston R."/>
        </authorList>
    </citation>
    <scope>NUCLEOTIDE SEQUENCE [LARGE SCALE GENOMIC DNA]</scope>
    <source>
        <strain evidence="2 3">Bristol N2</strain>
    </source>
</reference>
<protein>
    <submittedName>
        <fullName evidence="2">Uncharacterized protein</fullName>
    </submittedName>
</protein>
<dbReference type="EMBL" id="BX284604">
    <property type="protein sequence ID" value="CDH92960.1"/>
    <property type="molecule type" value="Genomic_DNA"/>
</dbReference>
<feature type="region of interest" description="Disordered" evidence="1">
    <location>
        <begin position="174"/>
        <end position="199"/>
    </location>
</feature>
<dbReference type="GeneID" id="13192519"/>
<evidence type="ECO:0000313" key="4">
    <source>
        <dbReference type="WormBase" id="Y54G2A.73a"/>
    </source>
</evidence>
<keyword evidence="3" id="KW-1185">Reference proteome</keyword>
<evidence type="ECO:0000256" key="1">
    <source>
        <dbReference type="SAM" id="MobiDB-lite"/>
    </source>
</evidence>
<dbReference type="InParanoid" id="U4PB43"/>
<sequence>MDPDISLSDILRDNWTLHEDPINATIAEEIHPAIGVERGNGDLEPEKAIEDLNNLEPIERPEEPSSSSSEPLRGEPKVFISPPYFDESKNPSTLQQYNHFQNYAQGYLVSSTYHQPFVSMIRQKKAHTSEIQKALQRPLVATPRKPFKYVPEFNFGYPQHPNFQQLDLNNNVTSTGDEERRGKHGHVLMNKPEGGSYDRPIQLDEKVTSSTSAAFSTSTYGSNGCFNFQTEFEENADDGHDAEHCFIKNDERQSHQDEIVPNAGDADILDDGKETEKKKTKLMENGETEEVAELDEKNEDDDEIAVIDEMEFDAAPAPVVDDKDGTDASSSAGTKRPKTQLEELLQQPLKKIVYQGLFFHRRENCRILRLICRKKTKKKR</sequence>
<evidence type="ECO:0000313" key="2">
    <source>
        <dbReference type="EMBL" id="CDH92960.1"/>
    </source>
</evidence>
<dbReference type="STRING" id="6239.Y54G2A.73a.1"/>
<gene>
    <name evidence="2" type="ORF">CELE_Y54G2A.73</name>
    <name evidence="2 4" type="ORF">Y54G2A.73</name>
</gene>
<evidence type="ECO:0000313" key="3">
    <source>
        <dbReference type="Proteomes" id="UP000001940"/>
    </source>
</evidence>
<proteinExistence type="predicted"/>
<dbReference type="PaxDb" id="6239-Y54G2A.73a"/>
<organism evidence="2 3">
    <name type="scientific">Caenorhabditis elegans</name>
    <dbReference type="NCBI Taxonomy" id="6239"/>
    <lineage>
        <taxon>Eukaryota</taxon>
        <taxon>Metazoa</taxon>
        <taxon>Ecdysozoa</taxon>
        <taxon>Nematoda</taxon>
        <taxon>Chromadorea</taxon>
        <taxon>Rhabditida</taxon>
        <taxon>Rhabditina</taxon>
        <taxon>Rhabditomorpha</taxon>
        <taxon>Rhabditoidea</taxon>
        <taxon>Rhabditidae</taxon>
        <taxon>Peloderinae</taxon>
        <taxon>Caenorhabditis</taxon>
    </lineage>
</organism>
<dbReference type="AlphaFoldDB" id="U4PB43"/>
<feature type="region of interest" description="Disordered" evidence="1">
    <location>
        <begin position="52"/>
        <end position="80"/>
    </location>
</feature>
<dbReference type="ExpressionAtlas" id="U4PB43">
    <property type="expression patterns" value="baseline and differential"/>
</dbReference>
<dbReference type="HOGENOM" id="CLU_728113_0_0_1"/>
<dbReference type="KEGG" id="cel:CELE_Y54G2A.73"/>
<dbReference type="FunCoup" id="U4PB43">
    <property type="interactions" value="228"/>
</dbReference>
<dbReference type="Bgee" id="WBGene00219425">
    <property type="expression patterns" value="Expressed in adult organism and 4 other cell types or tissues"/>
</dbReference>
<dbReference type="Proteomes" id="UP000001940">
    <property type="component" value="Chromosome IV"/>
</dbReference>
<accession>U4PB43</accession>